<dbReference type="EMBL" id="JAPQKO010000001">
    <property type="protein sequence ID" value="KAJ5183942.1"/>
    <property type="molecule type" value="Genomic_DNA"/>
</dbReference>
<feature type="chain" id="PRO_5040865904" evidence="1">
    <location>
        <begin position="20"/>
        <end position="122"/>
    </location>
</feature>
<gene>
    <name evidence="2" type="ORF">N7492_001558</name>
</gene>
<dbReference type="Proteomes" id="UP001146351">
    <property type="component" value="Unassembled WGS sequence"/>
</dbReference>
<feature type="signal peptide" evidence="1">
    <location>
        <begin position="1"/>
        <end position="19"/>
    </location>
</feature>
<evidence type="ECO:0000313" key="2">
    <source>
        <dbReference type="EMBL" id="KAJ5183942.1"/>
    </source>
</evidence>
<keyword evidence="3" id="KW-1185">Reference proteome</keyword>
<reference evidence="2" key="2">
    <citation type="journal article" date="2023" name="IMA Fungus">
        <title>Comparative genomic study of the Penicillium genus elucidates a diverse pangenome and 15 lateral gene transfer events.</title>
        <authorList>
            <person name="Petersen C."/>
            <person name="Sorensen T."/>
            <person name="Nielsen M.R."/>
            <person name="Sondergaard T.E."/>
            <person name="Sorensen J.L."/>
            <person name="Fitzpatrick D.A."/>
            <person name="Frisvad J.C."/>
            <person name="Nielsen K.L."/>
        </authorList>
    </citation>
    <scope>NUCLEOTIDE SEQUENCE</scope>
    <source>
        <strain evidence="2">IBT 21917</strain>
    </source>
</reference>
<sequence length="122" mass="13992">MLFKSLSLAAIGCAAGTLAVPLFGDHSVITYCRDNFPMNCHVERLHDKKCVKLDHPGDIRWVTALDNCWLYSDDDCTGKKKESLDLNPFVFDAPFHAETLEWTEWMELRSRDLFTIHSKSDQ</sequence>
<reference evidence="2" key="1">
    <citation type="submission" date="2022-11" db="EMBL/GenBank/DDBJ databases">
        <authorList>
            <person name="Petersen C."/>
        </authorList>
    </citation>
    <scope>NUCLEOTIDE SEQUENCE</scope>
    <source>
        <strain evidence="2">IBT 21917</strain>
    </source>
</reference>
<name>A0A9W9IU15_9EURO</name>
<organism evidence="2 3">
    <name type="scientific">Penicillium capsulatum</name>
    <dbReference type="NCBI Taxonomy" id="69766"/>
    <lineage>
        <taxon>Eukaryota</taxon>
        <taxon>Fungi</taxon>
        <taxon>Dikarya</taxon>
        <taxon>Ascomycota</taxon>
        <taxon>Pezizomycotina</taxon>
        <taxon>Eurotiomycetes</taxon>
        <taxon>Eurotiomycetidae</taxon>
        <taxon>Eurotiales</taxon>
        <taxon>Aspergillaceae</taxon>
        <taxon>Penicillium</taxon>
    </lineage>
</organism>
<evidence type="ECO:0000256" key="1">
    <source>
        <dbReference type="SAM" id="SignalP"/>
    </source>
</evidence>
<proteinExistence type="predicted"/>
<protein>
    <submittedName>
        <fullName evidence="2">Uncharacterized protein</fullName>
    </submittedName>
</protein>
<keyword evidence="1" id="KW-0732">Signal</keyword>
<accession>A0A9W9IU15</accession>
<evidence type="ECO:0000313" key="3">
    <source>
        <dbReference type="Proteomes" id="UP001146351"/>
    </source>
</evidence>
<comment type="caution">
    <text evidence="2">The sequence shown here is derived from an EMBL/GenBank/DDBJ whole genome shotgun (WGS) entry which is preliminary data.</text>
</comment>
<dbReference type="AlphaFoldDB" id="A0A9W9IU15"/>